<gene>
    <name evidence="1" type="ORF">H9746_03655</name>
</gene>
<organism evidence="1 2">
    <name type="scientific">Candidatus Butyricicoccus avistercoris</name>
    <dbReference type="NCBI Taxonomy" id="2838518"/>
    <lineage>
        <taxon>Bacteria</taxon>
        <taxon>Bacillati</taxon>
        <taxon>Bacillota</taxon>
        <taxon>Clostridia</taxon>
        <taxon>Eubacteriales</taxon>
        <taxon>Butyricicoccaceae</taxon>
        <taxon>Butyricicoccus</taxon>
    </lineage>
</organism>
<protein>
    <submittedName>
        <fullName evidence="1">Uncharacterized protein</fullName>
    </submittedName>
</protein>
<dbReference type="Proteomes" id="UP000886808">
    <property type="component" value="Unassembled WGS sequence"/>
</dbReference>
<evidence type="ECO:0000313" key="2">
    <source>
        <dbReference type="Proteomes" id="UP000886808"/>
    </source>
</evidence>
<reference evidence="1" key="2">
    <citation type="submission" date="2021-04" db="EMBL/GenBank/DDBJ databases">
        <authorList>
            <person name="Gilroy R."/>
        </authorList>
    </citation>
    <scope>NUCLEOTIDE SEQUENCE</scope>
    <source>
        <strain evidence="1">CHK193-4272</strain>
    </source>
</reference>
<evidence type="ECO:0000313" key="1">
    <source>
        <dbReference type="EMBL" id="HIV61929.1"/>
    </source>
</evidence>
<sequence length="242" mass="28162">MNTPFDTELKDNSECHFEDLSELFISFFENHRTLIKDDNKQQSFCCEYDKKNYSETDLFRMYCVKIYSGIYGSSSEIIDGDTEKVRYKKKSSDIDTRPFYLMVILPKDNEKVIVQKGMFIFQNVGQFGVKTITTNLMQNFFSDNFGITLKCHTIAPDLFVKKVIRKDNIKKLLMIKNVKSNDMADNIGVGYGSETREISNLSFNETTWAKIMNKIRFVAGGKYNLFEFEQQKYGNLKVIVDI</sequence>
<reference evidence="1" key="1">
    <citation type="journal article" date="2021" name="PeerJ">
        <title>Extensive microbial diversity within the chicken gut microbiome revealed by metagenomics and culture.</title>
        <authorList>
            <person name="Gilroy R."/>
            <person name="Ravi A."/>
            <person name="Getino M."/>
            <person name="Pursley I."/>
            <person name="Horton D.L."/>
            <person name="Alikhan N.F."/>
            <person name="Baker D."/>
            <person name="Gharbi K."/>
            <person name="Hall N."/>
            <person name="Watson M."/>
            <person name="Adriaenssens E.M."/>
            <person name="Foster-Nyarko E."/>
            <person name="Jarju S."/>
            <person name="Secka A."/>
            <person name="Antonio M."/>
            <person name="Oren A."/>
            <person name="Chaudhuri R.R."/>
            <person name="La Ragione R."/>
            <person name="Hildebrand F."/>
            <person name="Pallen M.J."/>
        </authorList>
    </citation>
    <scope>NUCLEOTIDE SEQUENCE</scope>
    <source>
        <strain evidence="1">CHK193-4272</strain>
    </source>
</reference>
<name>A0A9D1PI29_9FIRM</name>
<dbReference type="EMBL" id="DXIE01000026">
    <property type="protein sequence ID" value="HIV61929.1"/>
    <property type="molecule type" value="Genomic_DNA"/>
</dbReference>
<accession>A0A9D1PI29</accession>
<proteinExistence type="predicted"/>
<comment type="caution">
    <text evidence="1">The sequence shown here is derived from an EMBL/GenBank/DDBJ whole genome shotgun (WGS) entry which is preliminary data.</text>
</comment>
<dbReference type="AlphaFoldDB" id="A0A9D1PI29"/>